<dbReference type="AlphaFoldDB" id="A0A644ZIB6"/>
<dbReference type="Pfam" id="PF00005">
    <property type="entry name" value="ABC_tran"/>
    <property type="match status" value="1"/>
</dbReference>
<evidence type="ECO:0000313" key="3">
    <source>
        <dbReference type="EMBL" id="MPM40635.1"/>
    </source>
</evidence>
<organism evidence="3">
    <name type="scientific">bioreactor metagenome</name>
    <dbReference type="NCBI Taxonomy" id="1076179"/>
    <lineage>
        <taxon>unclassified sequences</taxon>
        <taxon>metagenomes</taxon>
        <taxon>ecological metagenomes</taxon>
    </lineage>
</organism>
<sequence length="127" mass="14052">MAPYSQRLLGELSGGQLQRVMLARALVNAPRLLLLDEPTTGVDARTVDALFALLRRLNREEGLTILMITHDLGRAADDAGRVFCLEEGSLVELERGQLRSELQHKHKHPAPGAEENREGGCCHDHTH</sequence>
<dbReference type="SUPFAM" id="SSF52540">
    <property type="entry name" value="P-loop containing nucleoside triphosphate hydrolases"/>
    <property type="match status" value="1"/>
</dbReference>
<dbReference type="Gene3D" id="3.40.50.300">
    <property type="entry name" value="P-loop containing nucleotide triphosphate hydrolases"/>
    <property type="match status" value="1"/>
</dbReference>
<dbReference type="GO" id="GO:0016887">
    <property type="term" value="F:ATP hydrolysis activity"/>
    <property type="evidence" value="ECO:0007669"/>
    <property type="project" value="InterPro"/>
</dbReference>
<gene>
    <name evidence="3" type="primary">btuD_194</name>
    <name evidence="3" type="ORF">SDC9_87279</name>
</gene>
<accession>A0A644ZIB6</accession>
<dbReference type="GO" id="GO:0005524">
    <property type="term" value="F:ATP binding"/>
    <property type="evidence" value="ECO:0007669"/>
    <property type="project" value="UniProtKB-KW"/>
</dbReference>
<dbReference type="GO" id="GO:0005886">
    <property type="term" value="C:plasma membrane"/>
    <property type="evidence" value="ECO:0007669"/>
    <property type="project" value="TreeGrafter"/>
</dbReference>
<protein>
    <submittedName>
        <fullName evidence="3">Vitamin B12 import ATP-binding protein BtuD</fullName>
    </submittedName>
</protein>
<keyword evidence="3" id="KW-0067">ATP-binding</keyword>
<reference evidence="3" key="1">
    <citation type="submission" date="2019-08" db="EMBL/GenBank/DDBJ databases">
        <authorList>
            <person name="Kucharzyk K."/>
            <person name="Murdoch R.W."/>
            <person name="Higgins S."/>
            <person name="Loffler F."/>
        </authorList>
    </citation>
    <scope>NUCLEOTIDE SEQUENCE</scope>
</reference>
<evidence type="ECO:0000256" key="1">
    <source>
        <dbReference type="SAM" id="MobiDB-lite"/>
    </source>
</evidence>
<evidence type="ECO:0000259" key="2">
    <source>
        <dbReference type="Pfam" id="PF00005"/>
    </source>
</evidence>
<proteinExistence type="predicted"/>
<dbReference type="InterPro" id="IPR015854">
    <property type="entry name" value="ABC_transpr_LolD-like"/>
</dbReference>
<dbReference type="GO" id="GO:0022857">
    <property type="term" value="F:transmembrane transporter activity"/>
    <property type="evidence" value="ECO:0007669"/>
    <property type="project" value="TreeGrafter"/>
</dbReference>
<keyword evidence="3" id="KW-0547">Nucleotide-binding</keyword>
<name>A0A644ZIB6_9ZZZZ</name>
<dbReference type="InterPro" id="IPR003439">
    <property type="entry name" value="ABC_transporter-like_ATP-bd"/>
</dbReference>
<feature type="compositionally biased region" description="Basic and acidic residues" evidence="1">
    <location>
        <begin position="114"/>
        <end position="127"/>
    </location>
</feature>
<dbReference type="PANTHER" id="PTHR24220">
    <property type="entry name" value="IMPORT ATP-BINDING PROTEIN"/>
    <property type="match status" value="1"/>
</dbReference>
<dbReference type="EMBL" id="VSSQ01009073">
    <property type="protein sequence ID" value="MPM40635.1"/>
    <property type="molecule type" value="Genomic_DNA"/>
</dbReference>
<comment type="caution">
    <text evidence="3">The sequence shown here is derived from an EMBL/GenBank/DDBJ whole genome shotgun (WGS) entry which is preliminary data.</text>
</comment>
<feature type="domain" description="ABC transporter" evidence="2">
    <location>
        <begin position="9"/>
        <end position="40"/>
    </location>
</feature>
<feature type="region of interest" description="Disordered" evidence="1">
    <location>
        <begin position="102"/>
        <end position="127"/>
    </location>
</feature>
<dbReference type="InterPro" id="IPR027417">
    <property type="entry name" value="P-loop_NTPase"/>
</dbReference>